<evidence type="ECO:0000313" key="5">
    <source>
        <dbReference type="EMBL" id="KAF7144366.1"/>
    </source>
</evidence>
<evidence type="ECO:0000256" key="2">
    <source>
        <dbReference type="RuleBase" id="RU367018"/>
    </source>
</evidence>
<reference evidence="5" key="1">
    <citation type="submission" date="2019-11" db="EMBL/GenBank/DDBJ databases">
        <authorList>
            <person name="Liu Y."/>
            <person name="Hou J."/>
            <person name="Li T.-Q."/>
            <person name="Guan C.-H."/>
            <person name="Wu X."/>
            <person name="Wu H.-Z."/>
            <person name="Ling F."/>
            <person name="Zhang R."/>
            <person name="Shi X.-G."/>
            <person name="Ren J.-P."/>
            <person name="Chen E.-F."/>
            <person name="Sun J.-M."/>
        </authorList>
    </citation>
    <scope>NUCLEOTIDE SEQUENCE</scope>
    <source>
        <strain evidence="5">Adult_tree_wgs_1</strain>
        <tissue evidence="5">Leaves</tissue>
    </source>
</reference>
<proteinExistence type="inferred from homology"/>
<keyword evidence="1 2" id="KW-0863">Zinc-finger</keyword>
<keyword evidence="6" id="KW-1185">Reference proteome</keyword>
<comment type="caution">
    <text evidence="5">The sequence shown here is derived from an EMBL/GenBank/DDBJ whole genome shotgun (WGS) entry which is preliminary data.</text>
</comment>
<accession>A0A834H418</accession>
<comment type="subcellular location">
    <subcellularLocation>
        <location evidence="2">Nucleus</location>
    </subcellularLocation>
</comment>
<dbReference type="PANTHER" id="PTHR31669">
    <property type="entry name" value="PROTEIN FAR1-RELATED SEQUENCE 10-RELATED"/>
    <property type="match status" value="1"/>
</dbReference>
<organism evidence="5 6">
    <name type="scientific">Rhododendron simsii</name>
    <name type="common">Sims's rhododendron</name>
    <dbReference type="NCBI Taxonomy" id="118357"/>
    <lineage>
        <taxon>Eukaryota</taxon>
        <taxon>Viridiplantae</taxon>
        <taxon>Streptophyta</taxon>
        <taxon>Embryophyta</taxon>
        <taxon>Tracheophyta</taxon>
        <taxon>Spermatophyta</taxon>
        <taxon>Magnoliopsida</taxon>
        <taxon>eudicotyledons</taxon>
        <taxon>Gunneridae</taxon>
        <taxon>Pentapetalae</taxon>
        <taxon>asterids</taxon>
        <taxon>Ericales</taxon>
        <taxon>Ericaceae</taxon>
        <taxon>Ericoideae</taxon>
        <taxon>Rhodoreae</taxon>
        <taxon>Rhododendron</taxon>
    </lineage>
</organism>
<dbReference type="Proteomes" id="UP000626092">
    <property type="component" value="Unassembled WGS sequence"/>
</dbReference>
<comment type="function">
    <text evidence="2">Putative transcription activator involved in regulating light control of development.</text>
</comment>
<dbReference type="InterPro" id="IPR031052">
    <property type="entry name" value="FHY3/FAR1"/>
</dbReference>
<evidence type="ECO:0000256" key="3">
    <source>
        <dbReference type="SAM" id="MobiDB-lite"/>
    </source>
</evidence>
<feature type="region of interest" description="Disordered" evidence="3">
    <location>
        <begin position="1"/>
        <end position="60"/>
    </location>
</feature>
<protein>
    <recommendedName>
        <fullName evidence="2">Protein FAR1-RELATED SEQUENCE</fullName>
    </recommendedName>
</protein>
<dbReference type="GO" id="GO:0005634">
    <property type="term" value="C:nucleus"/>
    <property type="evidence" value="ECO:0007669"/>
    <property type="project" value="UniProtKB-SubCell"/>
</dbReference>
<name>A0A834H418_RHOSS</name>
<evidence type="ECO:0000259" key="4">
    <source>
        <dbReference type="PROSITE" id="PS50966"/>
    </source>
</evidence>
<evidence type="ECO:0000256" key="1">
    <source>
        <dbReference type="PROSITE-ProRule" id="PRU00325"/>
    </source>
</evidence>
<dbReference type="OrthoDB" id="2402896at2759"/>
<dbReference type="EMBL" id="WJXA01000005">
    <property type="protein sequence ID" value="KAF7144366.1"/>
    <property type="molecule type" value="Genomic_DNA"/>
</dbReference>
<evidence type="ECO:0000313" key="6">
    <source>
        <dbReference type="Proteomes" id="UP000626092"/>
    </source>
</evidence>
<feature type="compositionally biased region" description="Basic and acidic residues" evidence="3">
    <location>
        <begin position="51"/>
        <end position="60"/>
    </location>
</feature>
<keyword evidence="2" id="KW-0862">Zinc</keyword>
<feature type="compositionally biased region" description="Pro residues" evidence="3">
    <location>
        <begin position="1"/>
        <end position="26"/>
    </location>
</feature>
<dbReference type="PANTHER" id="PTHR31669:SF281">
    <property type="entry name" value="PROTEIN FAR1-RELATED SEQUENCE"/>
    <property type="match status" value="1"/>
</dbReference>
<feature type="domain" description="SWIM-type" evidence="4">
    <location>
        <begin position="317"/>
        <end position="361"/>
    </location>
</feature>
<dbReference type="AlphaFoldDB" id="A0A834H418"/>
<comment type="similarity">
    <text evidence="2">Belongs to the FHY3/FAR1 family.</text>
</comment>
<keyword evidence="2" id="KW-0539">Nucleus</keyword>
<dbReference type="GO" id="GO:0006355">
    <property type="term" value="P:regulation of DNA-templated transcription"/>
    <property type="evidence" value="ECO:0007669"/>
    <property type="project" value="UniProtKB-UniRule"/>
</dbReference>
<keyword evidence="2" id="KW-0479">Metal-binding</keyword>
<gene>
    <name evidence="5" type="ORF">RHSIM_Rhsim05G0058900</name>
</gene>
<dbReference type="GO" id="GO:0008270">
    <property type="term" value="F:zinc ion binding"/>
    <property type="evidence" value="ECO:0007669"/>
    <property type="project" value="UniProtKB-UniRule"/>
</dbReference>
<sequence length="601" mass="67542">MAPLSPTPTSSPPPASSTVDPFPPVSPISTASSPPSSPRIANDSSQPASPKRIDDGGLEEREIDWSKDYSLGFGMEFDTETAAMRSQRKIHEAQALNIAIAVDSGLSLKASHDLISAQLLACNGGKKLVSLFTDQDAAMAKAISIFMPGVTHGLCTFHLQQNALKHLGHLYKDDSDFGKDFSACVFEYIEEEELVQGWDALVKKYDLNENMWIKKTWGLREKWAHAYLKLSFTAGMRSTQLSESLNAKVKKYVKFDHDIVQFFTHFDRLVMEKREEESDSIYIILEKSCKDEMKQHHELEGSFKCVIRLHKRAKKRFLVSGNVKLDEFGDNICLDVRCSCRKFENFEILCGHAIKGLDRMGILEIPESYILGRWRLDAKDCASKGSNVSVEEKDPKLIKAVRYRNLCPKMVKLGARACHLKVAYNFVNTTVNYMCDTVDKMFLEEGDSIEEGIKKVDLIHSNLVQAKGLKRKTAPRKGGARLKPWHEKIGKRRRVASKPIHLSQDVSIPYIPEMINCGSNSQLTPSSSEMKLVNYGLNGSFFGIMDDFILEMQEPPGDAMPSWASNIQEQASNPFQIPLEILHCIISDVVFLLDLHNNSLF</sequence>
<dbReference type="InterPro" id="IPR007527">
    <property type="entry name" value="Znf_SWIM"/>
</dbReference>
<dbReference type="PROSITE" id="PS50966">
    <property type="entry name" value="ZF_SWIM"/>
    <property type="match status" value="1"/>
</dbReference>